<protein>
    <submittedName>
        <fullName evidence="2">Uncharacterized protein</fullName>
    </submittedName>
</protein>
<dbReference type="WBParaSite" id="mrna-Wban_10194">
    <property type="protein sequence ID" value="mrna-Wban_10194"/>
    <property type="gene ID" value="Wban_10194"/>
</dbReference>
<organism evidence="1 2">
    <name type="scientific">Wuchereria bancrofti</name>
    <dbReference type="NCBI Taxonomy" id="6293"/>
    <lineage>
        <taxon>Eukaryota</taxon>
        <taxon>Metazoa</taxon>
        <taxon>Ecdysozoa</taxon>
        <taxon>Nematoda</taxon>
        <taxon>Chromadorea</taxon>
        <taxon>Rhabditida</taxon>
        <taxon>Spirurina</taxon>
        <taxon>Spiruromorpha</taxon>
        <taxon>Filarioidea</taxon>
        <taxon>Onchocercidae</taxon>
        <taxon>Wuchereria</taxon>
    </lineage>
</organism>
<name>A0AAF5Q510_WUCBA</name>
<reference evidence="2" key="3">
    <citation type="submission" date="2024-02" db="UniProtKB">
        <authorList>
            <consortium name="WormBaseParasite"/>
        </authorList>
    </citation>
    <scope>IDENTIFICATION</scope>
    <source>
        <strain evidence="2">pt0022</strain>
    </source>
</reference>
<reference evidence="1" key="2">
    <citation type="journal article" date="2016" name="Mol. Ecol.">
        <title>Population genomics of the filarial nematode parasite Wuchereria bancrofti from mosquitoes.</title>
        <authorList>
            <person name="Small S.T."/>
            <person name="Reimer L.J."/>
            <person name="Tisch D.J."/>
            <person name="King C.L."/>
            <person name="Christensen B.M."/>
            <person name="Siba P.M."/>
            <person name="Kazura J.W."/>
            <person name="Serre D."/>
            <person name="Zimmerman P.A."/>
        </authorList>
    </citation>
    <scope>NUCLEOTIDE SEQUENCE</scope>
    <source>
        <strain evidence="1">pt0022</strain>
    </source>
</reference>
<reference evidence="1" key="1">
    <citation type="submission" date="2015-03" db="EMBL/GenBank/DDBJ databases">
        <title>Wuchereria bancrofti Genome Sequencing Papua New Guinea Strain.</title>
        <authorList>
            <person name="Small S.T."/>
            <person name="Serre D."/>
            <person name="Zimmerman P.A."/>
        </authorList>
    </citation>
    <scope>NUCLEOTIDE SEQUENCE [LARGE SCALE GENOMIC DNA]</scope>
    <source>
        <strain evidence="1">pt0022</strain>
    </source>
</reference>
<proteinExistence type="predicted"/>
<sequence length="138" mass="15940">MNSKKCSISSAEFSVSVSKNEHVIIYSKTFHVYLNVTRCIETRHSQKKKIRRPGEGLFSWQTDRTGKEECISGKRDEILETINGITQHKHVTLPKILQIFLKKQKQTSRESVFFLLQGHSELVDPLSYFSLATELKEI</sequence>
<dbReference type="AlphaFoldDB" id="A0AAF5Q510"/>
<evidence type="ECO:0000313" key="1">
    <source>
        <dbReference type="Proteomes" id="UP000093561"/>
    </source>
</evidence>
<dbReference type="Proteomes" id="UP000093561">
    <property type="component" value="Unassembled WGS sequence"/>
</dbReference>
<accession>A0AAF5Q510</accession>
<evidence type="ECO:0000313" key="2">
    <source>
        <dbReference type="WBParaSite" id="mrna-Wban_10194"/>
    </source>
</evidence>